<protein>
    <submittedName>
        <fullName evidence="3">CD2 antigen cytoplasmic tail-binding protein 2</fullName>
    </submittedName>
</protein>
<dbReference type="Pfam" id="PF02213">
    <property type="entry name" value="GYF"/>
    <property type="match status" value="1"/>
</dbReference>
<dbReference type="AlphaFoldDB" id="A0AAV4JQA6"/>
<dbReference type="PANTHER" id="PTHR13138:SF3">
    <property type="entry name" value="CD2 ANTIGEN CYTOPLASMIC TAIL-BINDING PROTEIN 2"/>
    <property type="match status" value="1"/>
</dbReference>
<feature type="compositionally biased region" description="Basic and acidic residues" evidence="1">
    <location>
        <begin position="203"/>
        <end position="222"/>
    </location>
</feature>
<feature type="region of interest" description="Disordered" evidence="1">
    <location>
        <begin position="97"/>
        <end position="123"/>
    </location>
</feature>
<sequence>MREEMEEGHFDAQGTYIFDKTKEIRDNWIDNIDWVKVKHLNPDSSGTKRPLEGSDSSDEEEDESTKNAKTMKAYMSMLDILEKGETVAKAIRRLGKNKSKIPSASQRWKAKKKKTGGSEASAECDQEAVNKAIAEQKQMLQLTELSDMLIQQGIMDIYETPYERISFTLKQMREKSQDSRLTIAEKASDGDLLDMFADDFEGKEDGNKDQEESEKESNKGDAKVEFKMPAVPVDGKASAASSMGGVLWEYKEKDTDGAKIRGPFTTSQMSKWSDDGTFGPGVLCRKYQSEGQFYNSSRLDFDLYDE</sequence>
<evidence type="ECO:0000313" key="4">
    <source>
        <dbReference type="Proteomes" id="UP000762676"/>
    </source>
</evidence>
<dbReference type="Proteomes" id="UP000762676">
    <property type="component" value="Unassembled WGS sequence"/>
</dbReference>
<dbReference type="InterPro" id="IPR003169">
    <property type="entry name" value="GYF"/>
</dbReference>
<dbReference type="SUPFAM" id="SSF55277">
    <property type="entry name" value="GYF domain"/>
    <property type="match status" value="1"/>
</dbReference>
<name>A0AAV4JQA6_9GAST</name>
<dbReference type="EMBL" id="BMAT01013945">
    <property type="protein sequence ID" value="GFS23576.1"/>
    <property type="molecule type" value="Genomic_DNA"/>
</dbReference>
<reference evidence="3 4" key="1">
    <citation type="journal article" date="2021" name="Elife">
        <title>Chloroplast acquisition without the gene transfer in kleptoplastic sea slugs, Plakobranchus ocellatus.</title>
        <authorList>
            <person name="Maeda T."/>
            <person name="Takahashi S."/>
            <person name="Yoshida T."/>
            <person name="Shimamura S."/>
            <person name="Takaki Y."/>
            <person name="Nagai Y."/>
            <person name="Toyoda A."/>
            <person name="Suzuki Y."/>
            <person name="Arimoto A."/>
            <person name="Ishii H."/>
            <person name="Satoh N."/>
            <person name="Nishiyama T."/>
            <person name="Hasebe M."/>
            <person name="Maruyama T."/>
            <person name="Minagawa J."/>
            <person name="Obokata J."/>
            <person name="Shigenobu S."/>
        </authorList>
    </citation>
    <scope>NUCLEOTIDE SEQUENCE [LARGE SCALE GENOMIC DNA]</scope>
</reference>
<dbReference type="InterPro" id="IPR039905">
    <property type="entry name" value="CD2BP2/Lin1"/>
</dbReference>
<dbReference type="PANTHER" id="PTHR13138">
    <property type="entry name" value="PROTEIN LIN1"/>
    <property type="match status" value="1"/>
</dbReference>
<dbReference type="InterPro" id="IPR035445">
    <property type="entry name" value="GYF-like_dom_sf"/>
</dbReference>
<evidence type="ECO:0000256" key="1">
    <source>
        <dbReference type="SAM" id="MobiDB-lite"/>
    </source>
</evidence>
<feature type="domain" description="GYF" evidence="2">
    <location>
        <begin position="245"/>
        <end position="305"/>
    </location>
</feature>
<feature type="region of interest" description="Disordered" evidence="1">
    <location>
        <begin position="199"/>
        <end position="222"/>
    </location>
</feature>
<keyword evidence="4" id="KW-1185">Reference proteome</keyword>
<dbReference type="SMART" id="SM00444">
    <property type="entry name" value="GYF"/>
    <property type="match status" value="1"/>
</dbReference>
<dbReference type="PROSITE" id="PS50829">
    <property type="entry name" value="GYF"/>
    <property type="match status" value="1"/>
</dbReference>
<evidence type="ECO:0000313" key="3">
    <source>
        <dbReference type="EMBL" id="GFS23576.1"/>
    </source>
</evidence>
<dbReference type="GO" id="GO:0005682">
    <property type="term" value="C:U5 snRNP"/>
    <property type="evidence" value="ECO:0007669"/>
    <property type="project" value="InterPro"/>
</dbReference>
<comment type="caution">
    <text evidence="3">The sequence shown here is derived from an EMBL/GenBank/DDBJ whole genome shotgun (WGS) entry which is preliminary data.</text>
</comment>
<proteinExistence type="predicted"/>
<accession>A0AAV4JQA6</accession>
<organism evidence="3 4">
    <name type="scientific">Elysia marginata</name>
    <dbReference type="NCBI Taxonomy" id="1093978"/>
    <lineage>
        <taxon>Eukaryota</taxon>
        <taxon>Metazoa</taxon>
        <taxon>Spiralia</taxon>
        <taxon>Lophotrochozoa</taxon>
        <taxon>Mollusca</taxon>
        <taxon>Gastropoda</taxon>
        <taxon>Heterobranchia</taxon>
        <taxon>Euthyneura</taxon>
        <taxon>Panpulmonata</taxon>
        <taxon>Sacoglossa</taxon>
        <taxon>Placobranchoidea</taxon>
        <taxon>Plakobranchidae</taxon>
        <taxon>Elysia</taxon>
    </lineage>
</organism>
<feature type="region of interest" description="Disordered" evidence="1">
    <location>
        <begin position="39"/>
        <end position="69"/>
    </location>
</feature>
<evidence type="ECO:0000259" key="2">
    <source>
        <dbReference type="PROSITE" id="PS50829"/>
    </source>
</evidence>
<dbReference type="Gene3D" id="3.30.1490.40">
    <property type="match status" value="1"/>
</dbReference>
<gene>
    <name evidence="3" type="ORF">ElyMa_006981000</name>
</gene>